<organism evidence="7 8">
    <name type="scientific">Anaeramoeba ignava</name>
    <name type="common">Anaerobic marine amoeba</name>
    <dbReference type="NCBI Taxonomy" id="1746090"/>
    <lineage>
        <taxon>Eukaryota</taxon>
        <taxon>Metamonada</taxon>
        <taxon>Anaeramoebidae</taxon>
        <taxon>Anaeramoeba</taxon>
    </lineage>
</organism>
<keyword evidence="4" id="KW-0408">Iron</keyword>
<dbReference type="OrthoDB" id="1741334at2759"/>
<dbReference type="AlphaFoldDB" id="A0A9Q0R8G2"/>
<evidence type="ECO:0000313" key="8">
    <source>
        <dbReference type="Proteomes" id="UP001149090"/>
    </source>
</evidence>
<dbReference type="GO" id="GO:0016226">
    <property type="term" value="P:iron-sulfur cluster assembly"/>
    <property type="evidence" value="ECO:0007669"/>
    <property type="project" value="InterPro"/>
</dbReference>
<dbReference type="EMBL" id="JAPDFW010000092">
    <property type="protein sequence ID" value="KAJ5071052.1"/>
    <property type="molecule type" value="Genomic_DNA"/>
</dbReference>
<gene>
    <name evidence="7" type="ORF">M0811_02034</name>
</gene>
<dbReference type="GO" id="GO:0005524">
    <property type="term" value="F:ATP binding"/>
    <property type="evidence" value="ECO:0007669"/>
    <property type="project" value="UniProtKB-KW"/>
</dbReference>
<protein>
    <submittedName>
        <fullName evidence="7">Cytosolic fe-s cluster assembly factor nubp1</fullName>
    </submittedName>
</protein>
<dbReference type="Proteomes" id="UP001149090">
    <property type="component" value="Unassembled WGS sequence"/>
</dbReference>
<name>A0A9Q0R8G2_ANAIG</name>
<dbReference type="OMA" id="EMDCQVG"/>
<dbReference type="PROSITE" id="PS01215">
    <property type="entry name" value="MRP"/>
    <property type="match status" value="1"/>
</dbReference>
<keyword evidence="1" id="KW-0479">Metal-binding</keyword>
<dbReference type="InterPro" id="IPR000808">
    <property type="entry name" value="Mrp-like_CS"/>
</dbReference>
<dbReference type="CDD" id="cd02037">
    <property type="entry name" value="Mrp_NBP35"/>
    <property type="match status" value="1"/>
</dbReference>
<evidence type="ECO:0000313" key="7">
    <source>
        <dbReference type="EMBL" id="KAJ5071052.1"/>
    </source>
</evidence>
<proteinExistence type="inferred from homology"/>
<accession>A0A9Q0R8G2</accession>
<sequence>MAFSCPAVSEKNVGNHDACKTCPNYKVCMGARQEAAELKQIKERFENVKHIILVLSGKGGVGKSTIAAQLAYSLASQDFKVGVLDVDITGPSIPKMFGLEDERIHETFLGWSPVFNSDNIAVMSIAFLLSHPENAVIWRGPKKNGLIKQFVRDVYWDELDYLIVDTPPGTSDEHLSIASFLEEKIDGAILVTTPQEVSLLDVRREVTFCKKANVNIIGVVENMSSFICSCGHESVIFKPTTGGAEKMCQEMNLKLLGKLPLDISLRESCDLGISFFNEVNESKAIRALREITETIKKEIENKKEKKEDKKEEKKEEEDFDEF</sequence>
<feature type="compositionally biased region" description="Basic and acidic residues" evidence="6">
    <location>
        <begin position="300"/>
        <end position="313"/>
    </location>
</feature>
<dbReference type="PANTHER" id="PTHR23264">
    <property type="entry name" value="NUCLEOTIDE-BINDING PROTEIN NBP35 YEAST -RELATED"/>
    <property type="match status" value="1"/>
</dbReference>
<dbReference type="Gene3D" id="3.40.50.300">
    <property type="entry name" value="P-loop containing nucleotide triphosphate hydrolases"/>
    <property type="match status" value="1"/>
</dbReference>
<evidence type="ECO:0000256" key="4">
    <source>
        <dbReference type="ARBA" id="ARBA00023004"/>
    </source>
</evidence>
<evidence type="ECO:0000256" key="3">
    <source>
        <dbReference type="ARBA" id="ARBA00022840"/>
    </source>
</evidence>
<evidence type="ECO:0000256" key="2">
    <source>
        <dbReference type="ARBA" id="ARBA00022741"/>
    </source>
</evidence>
<dbReference type="HAMAP" id="MF_02040">
    <property type="entry name" value="Mrp_NBP35"/>
    <property type="match status" value="1"/>
</dbReference>
<feature type="region of interest" description="Disordered" evidence="6">
    <location>
        <begin position="300"/>
        <end position="322"/>
    </location>
</feature>
<dbReference type="GO" id="GO:0005829">
    <property type="term" value="C:cytosol"/>
    <property type="evidence" value="ECO:0007669"/>
    <property type="project" value="TreeGrafter"/>
</dbReference>
<dbReference type="SUPFAM" id="SSF52540">
    <property type="entry name" value="P-loop containing nucleoside triphosphate hydrolases"/>
    <property type="match status" value="1"/>
</dbReference>
<dbReference type="GO" id="GO:0051536">
    <property type="term" value="F:iron-sulfur cluster binding"/>
    <property type="evidence" value="ECO:0007669"/>
    <property type="project" value="UniProtKB-KW"/>
</dbReference>
<dbReference type="GO" id="GO:0046872">
    <property type="term" value="F:metal ion binding"/>
    <property type="evidence" value="ECO:0007669"/>
    <property type="project" value="UniProtKB-KW"/>
</dbReference>
<evidence type="ECO:0000256" key="5">
    <source>
        <dbReference type="ARBA" id="ARBA00023014"/>
    </source>
</evidence>
<keyword evidence="8" id="KW-1185">Reference proteome</keyword>
<dbReference type="GO" id="GO:0140663">
    <property type="term" value="F:ATP-dependent FeS chaperone activity"/>
    <property type="evidence" value="ECO:0007669"/>
    <property type="project" value="InterPro"/>
</dbReference>
<comment type="caution">
    <text evidence="7">The sequence shown here is derived from an EMBL/GenBank/DDBJ whole genome shotgun (WGS) entry which is preliminary data.</text>
</comment>
<keyword evidence="3" id="KW-0067">ATP-binding</keyword>
<dbReference type="InterPro" id="IPR019591">
    <property type="entry name" value="Mrp/NBP35_ATP-bd"/>
</dbReference>
<dbReference type="FunFam" id="3.40.50.300:FF:001119">
    <property type="entry name" value="Iron-sulfur cluster carrier protein"/>
    <property type="match status" value="1"/>
</dbReference>
<evidence type="ECO:0000256" key="1">
    <source>
        <dbReference type="ARBA" id="ARBA00022723"/>
    </source>
</evidence>
<dbReference type="Pfam" id="PF10609">
    <property type="entry name" value="ParA"/>
    <property type="match status" value="1"/>
</dbReference>
<keyword evidence="2" id="KW-0547">Nucleotide-binding</keyword>
<dbReference type="PANTHER" id="PTHR23264:SF35">
    <property type="entry name" value="CYTOSOLIC FE-S CLUSTER ASSEMBLY FACTOR NUBP1"/>
    <property type="match status" value="1"/>
</dbReference>
<dbReference type="InterPro" id="IPR033756">
    <property type="entry name" value="YlxH/NBP35"/>
</dbReference>
<keyword evidence="5" id="KW-0411">Iron-sulfur</keyword>
<reference evidence="7" key="1">
    <citation type="submission" date="2022-10" db="EMBL/GenBank/DDBJ databases">
        <title>Novel sulphate-reducing endosymbionts in the free-living metamonad Anaeramoeba.</title>
        <authorList>
            <person name="Jerlstrom-Hultqvist J."/>
            <person name="Cepicka I."/>
            <person name="Gallot-Lavallee L."/>
            <person name="Salas-Leiva D."/>
            <person name="Curtis B.A."/>
            <person name="Zahonova K."/>
            <person name="Pipaliya S."/>
            <person name="Dacks J."/>
            <person name="Roger A.J."/>
        </authorList>
    </citation>
    <scope>NUCLEOTIDE SEQUENCE</scope>
    <source>
        <strain evidence="7">BMAN</strain>
    </source>
</reference>
<dbReference type="InterPro" id="IPR027417">
    <property type="entry name" value="P-loop_NTPase"/>
</dbReference>
<evidence type="ECO:0000256" key="6">
    <source>
        <dbReference type="SAM" id="MobiDB-lite"/>
    </source>
</evidence>